<evidence type="ECO:0000259" key="4">
    <source>
        <dbReference type="Pfam" id="PF04478"/>
    </source>
</evidence>
<keyword evidence="2" id="KW-1133">Transmembrane helix</keyword>
<comment type="caution">
    <text evidence="5">The sequence shown here is derived from an EMBL/GenBank/DDBJ whole genome shotgun (WGS) entry which is preliminary data.</text>
</comment>
<protein>
    <submittedName>
        <fullName evidence="5">Cell wall</fullName>
    </submittedName>
</protein>
<feature type="compositionally biased region" description="Polar residues" evidence="1">
    <location>
        <begin position="86"/>
        <end position="102"/>
    </location>
</feature>
<evidence type="ECO:0000313" key="6">
    <source>
        <dbReference type="Proteomes" id="UP000605986"/>
    </source>
</evidence>
<keyword evidence="3" id="KW-0732">Signal</keyword>
<feature type="compositionally biased region" description="Polar residues" evidence="1">
    <location>
        <begin position="212"/>
        <end position="234"/>
    </location>
</feature>
<sequence>MYTTRLIKLLMVALAIVCVAQASWIDLNKIHLGERRLVRRASPSKSDDSQPSATAPDSKPSATQADPASNPAPTDAAGPTSDDSKNTAAEPTGATSEPSKPSTDAKPTDNNPSQTSAANPSPTDASPTKATEKSTAADSKPAETAATQSPTDDTESSAASATDNSSAAQSTNNAPAPTSTSSRKNQNDDTSSTAAESDEASSTAAEKDTRTTAKPVTSTHVAVVTRTNSDGNLETMTTTSVSTSTPGLSDSGDDSSSSGMSKKTRDTVIGVVVGIGGAIVVGALGLVAWRIWGRKKHQEEADGLMDFNEANSRPNSNGPYHSVEKTEYGSVGSSGPQRSPFQSTLDTYHQPTPVNASSNF</sequence>
<keyword evidence="6" id="KW-1185">Reference proteome</keyword>
<feature type="compositionally biased region" description="Low complexity" evidence="1">
    <location>
        <begin position="235"/>
        <end position="261"/>
    </location>
</feature>
<evidence type="ECO:0000256" key="2">
    <source>
        <dbReference type="SAM" id="Phobius"/>
    </source>
</evidence>
<dbReference type="AlphaFoldDB" id="A0A8H4KJE1"/>
<feature type="chain" id="PRO_5034125741" evidence="3">
    <location>
        <begin position="23"/>
        <end position="360"/>
    </location>
</feature>
<feature type="compositionally biased region" description="Polar residues" evidence="1">
    <location>
        <begin position="108"/>
        <end position="137"/>
    </location>
</feature>
<feature type="compositionally biased region" description="Polar residues" evidence="1">
    <location>
        <begin position="49"/>
        <end position="67"/>
    </location>
</feature>
<feature type="domain" description="Mid2" evidence="4">
    <location>
        <begin position="239"/>
        <end position="282"/>
    </location>
</feature>
<keyword evidence="2" id="KW-0472">Membrane</keyword>
<gene>
    <name evidence="5" type="ORF">F53441_6107</name>
</gene>
<feature type="transmembrane region" description="Helical" evidence="2">
    <location>
        <begin position="268"/>
        <end position="289"/>
    </location>
</feature>
<dbReference type="OrthoDB" id="5425782at2759"/>
<dbReference type="EMBL" id="JAADJG010000240">
    <property type="protein sequence ID" value="KAF4450836.1"/>
    <property type="molecule type" value="Genomic_DNA"/>
</dbReference>
<accession>A0A8H4KJE1</accession>
<evidence type="ECO:0000256" key="1">
    <source>
        <dbReference type="SAM" id="MobiDB-lite"/>
    </source>
</evidence>
<name>A0A8H4KJE1_9HYPO</name>
<evidence type="ECO:0000313" key="5">
    <source>
        <dbReference type="EMBL" id="KAF4450836.1"/>
    </source>
</evidence>
<feature type="compositionally biased region" description="Low complexity" evidence="1">
    <location>
        <begin position="156"/>
        <end position="178"/>
    </location>
</feature>
<feature type="signal peptide" evidence="3">
    <location>
        <begin position="1"/>
        <end position="22"/>
    </location>
</feature>
<proteinExistence type="predicted"/>
<feature type="compositionally biased region" description="Polar residues" evidence="1">
    <location>
        <begin position="331"/>
        <end position="360"/>
    </location>
</feature>
<feature type="region of interest" description="Disordered" evidence="1">
    <location>
        <begin position="40"/>
        <end position="262"/>
    </location>
</feature>
<dbReference type="InterPro" id="IPR007567">
    <property type="entry name" value="Mid2_dom"/>
</dbReference>
<feature type="compositionally biased region" description="Polar residues" evidence="1">
    <location>
        <begin position="309"/>
        <end position="319"/>
    </location>
</feature>
<feature type="compositionally biased region" description="Low complexity" evidence="1">
    <location>
        <begin position="188"/>
        <end position="204"/>
    </location>
</feature>
<dbReference type="Pfam" id="PF04478">
    <property type="entry name" value="Mid2"/>
    <property type="match status" value="1"/>
</dbReference>
<feature type="region of interest" description="Disordered" evidence="1">
    <location>
        <begin position="305"/>
        <end position="360"/>
    </location>
</feature>
<evidence type="ECO:0000256" key="3">
    <source>
        <dbReference type="SAM" id="SignalP"/>
    </source>
</evidence>
<reference evidence="5" key="1">
    <citation type="submission" date="2020-01" db="EMBL/GenBank/DDBJ databases">
        <title>Identification and distribution of gene clusters putatively required for synthesis of sphingolipid metabolism inhibitors in phylogenetically diverse species of the filamentous fungus Fusarium.</title>
        <authorList>
            <person name="Kim H.-S."/>
            <person name="Busman M."/>
            <person name="Brown D.W."/>
            <person name="Divon H."/>
            <person name="Uhlig S."/>
            <person name="Proctor R.H."/>
        </authorList>
    </citation>
    <scope>NUCLEOTIDE SEQUENCE</scope>
    <source>
        <strain evidence="5">NRRL 53441</strain>
    </source>
</reference>
<dbReference type="Proteomes" id="UP000605986">
    <property type="component" value="Unassembled WGS sequence"/>
</dbReference>
<organism evidence="5 6">
    <name type="scientific">Fusarium austroafricanum</name>
    <dbReference type="NCBI Taxonomy" id="2364996"/>
    <lineage>
        <taxon>Eukaryota</taxon>
        <taxon>Fungi</taxon>
        <taxon>Dikarya</taxon>
        <taxon>Ascomycota</taxon>
        <taxon>Pezizomycotina</taxon>
        <taxon>Sordariomycetes</taxon>
        <taxon>Hypocreomycetidae</taxon>
        <taxon>Hypocreales</taxon>
        <taxon>Nectriaceae</taxon>
        <taxon>Fusarium</taxon>
        <taxon>Fusarium concolor species complex</taxon>
    </lineage>
</organism>
<keyword evidence="2" id="KW-0812">Transmembrane</keyword>